<evidence type="ECO:0000313" key="2">
    <source>
        <dbReference type="Proteomes" id="UP000014680"/>
    </source>
</evidence>
<dbReference type="AlphaFoldDB" id="A0A0A1TXD3"/>
<organism evidence="1 2">
    <name type="scientific">Entamoeba invadens IP1</name>
    <dbReference type="NCBI Taxonomy" id="370355"/>
    <lineage>
        <taxon>Eukaryota</taxon>
        <taxon>Amoebozoa</taxon>
        <taxon>Evosea</taxon>
        <taxon>Archamoebae</taxon>
        <taxon>Mastigamoebida</taxon>
        <taxon>Entamoebidae</taxon>
        <taxon>Entamoeba</taxon>
    </lineage>
</organism>
<dbReference type="KEGG" id="eiv:EIN_135360"/>
<name>A0A0A1TXD3_ENTIV</name>
<proteinExistence type="predicted"/>
<keyword evidence="2" id="KW-1185">Reference proteome</keyword>
<dbReference type="GeneID" id="14884857"/>
<accession>A0A0A1TXD3</accession>
<gene>
    <name evidence="1" type="ORF">EIN_135360</name>
</gene>
<sequence length="218" mass="23859">MGGIELLLSSTLNVVLNIEIYGYGFLNMKEDNVIMSEGNVLFNGFSKCVLDGMSMFTLKGSVEFGESSTLSLKGYSSISSETPFGIYGNAVTEAQDDSIIMTTSTISFYGTSKLLLHNATMLASSSTLSFYGNSIGIFDGSAGLTSETIAYVYGDANITFKGTSRIIPTNSLSCGDRGCFCIGIVYNYFEKQFNCWSYKLYVYQCKCSYFNGRKFICK</sequence>
<evidence type="ECO:0000313" key="1">
    <source>
        <dbReference type="EMBL" id="ELP85942.1"/>
    </source>
</evidence>
<dbReference type="EMBL" id="KB207027">
    <property type="protein sequence ID" value="ELP85942.1"/>
    <property type="molecule type" value="Genomic_DNA"/>
</dbReference>
<protein>
    <submittedName>
        <fullName evidence="1">Uncharacterized protein</fullName>
    </submittedName>
</protein>
<dbReference type="RefSeq" id="XP_004185288.1">
    <property type="nucleotide sequence ID" value="XM_004185240.1"/>
</dbReference>
<dbReference type="Proteomes" id="UP000014680">
    <property type="component" value="Unassembled WGS sequence"/>
</dbReference>
<dbReference type="VEuPathDB" id="AmoebaDB:EIN_135360"/>
<reference evidence="1 2" key="1">
    <citation type="submission" date="2012-10" db="EMBL/GenBank/DDBJ databases">
        <authorList>
            <person name="Zafar N."/>
            <person name="Inman J."/>
            <person name="Hall N."/>
            <person name="Lorenzi H."/>
            <person name="Caler E."/>
        </authorList>
    </citation>
    <scope>NUCLEOTIDE SEQUENCE [LARGE SCALE GENOMIC DNA]</scope>
    <source>
        <strain evidence="1 2">IP1</strain>
    </source>
</reference>